<dbReference type="Proteomes" id="UP000460718">
    <property type="component" value="Unassembled WGS sequence"/>
</dbReference>
<evidence type="ECO:0000256" key="1">
    <source>
        <dbReference type="SAM" id="MobiDB-lite"/>
    </source>
</evidence>
<gene>
    <name evidence="2" type="ORF">PF011_g5489</name>
</gene>
<feature type="region of interest" description="Disordered" evidence="1">
    <location>
        <begin position="285"/>
        <end position="304"/>
    </location>
</feature>
<sequence length="304" mass="33924">ETRTVDVSKTVGADEETKRTVKSVAVQEEVVGDEASEGTRTEESAVPEAVVSEAAVNEVAVGVEPAFTEKDAAREENAEEPACETPVQNGTDGSSSVEGMGASTEEMEPKEAMQGVPGATEVVYEDFGMSKKRIKDEEDRQERKDKEAALVTEADVVASISVSLDSGSNAALLVSRETTTEEVNPSVVKSIARLTVYEMLKDYKNGELWKVGPDERKPDREEAIRTPPVRDKMPLVDWELFRRRASSLAEKLALPSRYWDCLSKWAQHYYAENAPSIWDKLWDRAGRARASRSRRRKRRDRKRK</sequence>
<evidence type="ECO:0000313" key="2">
    <source>
        <dbReference type="EMBL" id="KAE9020228.1"/>
    </source>
</evidence>
<organism evidence="2 3">
    <name type="scientific">Phytophthora fragariae</name>
    <dbReference type="NCBI Taxonomy" id="53985"/>
    <lineage>
        <taxon>Eukaryota</taxon>
        <taxon>Sar</taxon>
        <taxon>Stramenopiles</taxon>
        <taxon>Oomycota</taxon>
        <taxon>Peronosporomycetes</taxon>
        <taxon>Peronosporales</taxon>
        <taxon>Peronosporaceae</taxon>
        <taxon>Phytophthora</taxon>
    </lineage>
</organism>
<name>A0A6A3LPX0_9STRA</name>
<evidence type="ECO:0000313" key="3">
    <source>
        <dbReference type="Proteomes" id="UP000460718"/>
    </source>
</evidence>
<feature type="compositionally biased region" description="Polar residues" evidence="1">
    <location>
        <begin position="86"/>
        <end position="97"/>
    </location>
</feature>
<protein>
    <submittedName>
        <fullName evidence="2">Uncharacterized protein</fullName>
    </submittedName>
</protein>
<feature type="compositionally biased region" description="Basic residues" evidence="1">
    <location>
        <begin position="287"/>
        <end position="304"/>
    </location>
</feature>
<accession>A0A6A3LPX0</accession>
<reference evidence="2 3" key="1">
    <citation type="submission" date="2018-09" db="EMBL/GenBank/DDBJ databases">
        <title>Genomic investigation of the strawberry pathogen Phytophthora fragariae indicates pathogenicity is determined by transcriptional variation in three key races.</title>
        <authorList>
            <person name="Adams T.M."/>
            <person name="Armitage A.D."/>
            <person name="Sobczyk M.K."/>
            <person name="Bates H.J."/>
            <person name="Dunwell J.M."/>
            <person name="Nellist C.F."/>
            <person name="Harrison R.J."/>
        </authorList>
    </citation>
    <scope>NUCLEOTIDE SEQUENCE [LARGE SCALE GENOMIC DNA]</scope>
    <source>
        <strain evidence="2 3">SCRP245</strain>
    </source>
</reference>
<feature type="region of interest" description="Disordered" evidence="1">
    <location>
        <begin position="69"/>
        <end position="117"/>
    </location>
</feature>
<feature type="non-terminal residue" evidence="2">
    <location>
        <position position="1"/>
    </location>
</feature>
<dbReference type="EMBL" id="QXFW01000216">
    <property type="protein sequence ID" value="KAE9020228.1"/>
    <property type="molecule type" value="Genomic_DNA"/>
</dbReference>
<proteinExistence type="predicted"/>
<dbReference type="AlphaFoldDB" id="A0A6A3LPX0"/>
<comment type="caution">
    <text evidence="2">The sequence shown here is derived from an EMBL/GenBank/DDBJ whole genome shotgun (WGS) entry which is preliminary data.</text>
</comment>